<proteinExistence type="predicted"/>
<comment type="caution">
    <text evidence="1">The sequence shown here is derived from an EMBL/GenBank/DDBJ whole genome shotgun (WGS) entry which is preliminary data.</text>
</comment>
<accession>A0A316DK90</accession>
<dbReference type="Proteomes" id="UP000245430">
    <property type="component" value="Unassembled WGS sequence"/>
</dbReference>
<sequence length="255" mass="29506">MFYQQKQYIQFLLKSTNQHGVHSPFVYDLVTNCFYDSKVYPEYKDLKDYRTALLANKNTLEITDLGSGSKVTNNTSRAISSIAKHSGTSFKRTKLLFRLSKYFQFQNILELGTSLGIATQAIHLGNPVAQITSIEGCPNISNTAKSNLSKNKNVKLLVGDFDSHIEKIEQNSFDFVFFDGNHNKEATLRYFEKLLPKTHNNTLFIFDDIYWSKDMTEAWETIKKHPKVSVTIDTFFWGFVFFRTEQVKEDFVIRL</sequence>
<keyword evidence="2" id="KW-1185">Reference proteome</keyword>
<dbReference type="Gene3D" id="3.40.50.150">
    <property type="entry name" value="Vaccinia Virus protein VP39"/>
    <property type="match status" value="1"/>
</dbReference>
<dbReference type="SUPFAM" id="SSF53335">
    <property type="entry name" value="S-adenosyl-L-methionine-dependent methyltransferases"/>
    <property type="match status" value="1"/>
</dbReference>
<evidence type="ECO:0000313" key="1">
    <source>
        <dbReference type="EMBL" id="PWK18647.1"/>
    </source>
</evidence>
<dbReference type="Pfam" id="PF13578">
    <property type="entry name" value="Methyltransf_24"/>
    <property type="match status" value="1"/>
</dbReference>
<dbReference type="InterPro" id="IPR029063">
    <property type="entry name" value="SAM-dependent_MTases_sf"/>
</dbReference>
<keyword evidence="1" id="KW-0489">Methyltransferase</keyword>
<name>A0A316DK90_9FLAO</name>
<organism evidence="1 2">
    <name type="scientific">Xanthomarina spongicola</name>
    <dbReference type="NCBI Taxonomy" id="570520"/>
    <lineage>
        <taxon>Bacteria</taxon>
        <taxon>Pseudomonadati</taxon>
        <taxon>Bacteroidota</taxon>
        <taxon>Flavobacteriia</taxon>
        <taxon>Flavobacteriales</taxon>
        <taxon>Flavobacteriaceae</taxon>
        <taxon>Xanthomarina</taxon>
    </lineage>
</organism>
<keyword evidence="1" id="KW-0808">Transferase</keyword>
<dbReference type="OrthoDB" id="5464618at2"/>
<evidence type="ECO:0000313" key="2">
    <source>
        <dbReference type="Proteomes" id="UP000245430"/>
    </source>
</evidence>
<dbReference type="GO" id="GO:0032259">
    <property type="term" value="P:methylation"/>
    <property type="evidence" value="ECO:0007669"/>
    <property type="project" value="UniProtKB-KW"/>
</dbReference>
<dbReference type="AlphaFoldDB" id="A0A316DK90"/>
<dbReference type="CDD" id="cd02440">
    <property type="entry name" value="AdoMet_MTases"/>
    <property type="match status" value="1"/>
</dbReference>
<dbReference type="GO" id="GO:0008168">
    <property type="term" value="F:methyltransferase activity"/>
    <property type="evidence" value="ECO:0007669"/>
    <property type="project" value="UniProtKB-KW"/>
</dbReference>
<dbReference type="EMBL" id="QGGP01000004">
    <property type="protein sequence ID" value="PWK18647.1"/>
    <property type="molecule type" value="Genomic_DNA"/>
</dbReference>
<gene>
    <name evidence="1" type="ORF">LX78_01954</name>
</gene>
<protein>
    <submittedName>
        <fullName evidence="1">Methyltransferase family protein</fullName>
    </submittedName>
</protein>
<reference evidence="1 2" key="1">
    <citation type="submission" date="2018-05" db="EMBL/GenBank/DDBJ databases">
        <title>Genomic Encyclopedia of Archaeal and Bacterial Type Strains, Phase II (KMG-II): from individual species to whole genera.</title>
        <authorList>
            <person name="Goeker M."/>
        </authorList>
    </citation>
    <scope>NUCLEOTIDE SEQUENCE [LARGE SCALE GENOMIC DNA]</scope>
    <source>
        <strain evidence="1 2">DSM 22637</strain>
    </source>
</reference>
<dbReference type="RefSeq" id="WP_109682460.1">
    <property type="nucleotide sequence ID" value="NZ_QGGP01000004.1"/>
</dbReference>